<keyword evidence="3 11" id="KW-0813">Transport</keyword>
<dbReference type="GO" id="GO:0005743">
    <property type="term" value="C:mitochondrial inner membrane"/>
    <property type="evidence" value="ECO:0007669"/>
    <property type="project" value="UniProtKB-SubCell"/>
</dbReference>
<comment type="similarity">
    <text evidence="2 11">Belongs to the mitochondrial carrier (TC 2.A.29) family.</text>
</comment>
<keyword evidence="9 10" id="KW-0472">Membrane</keyword>
<evidence type="ECO:0000256" key="9">
    <source>
        <dbReference type="ARBA" id="ARBA00023136"/>
    </source>
</evidence>
<comment type="subcellular location">
    <subcellularLocation>
        <location evidence="1">Mitochondrion inner membrane</location>
        <topology evidence="1">Multi-pass membrane protein</topology>
    </subcellularLocation>
</comment>
<keyword evidence="8" id="KW-0496">Mitochondrion</keyword>
<proteinExistence type="inferred from homology"/>
<dbReference type="SUPFAM" id="SSF103506">
    <property type="entry name" value="Mitochondrial carrier"/>
    <property type="match status" value="1"/>
</dbReference>
<evidence type="ECO:0000313" key="13">
    <source>
        <dbReference type="Proteomes" id="UP000274822"/>
    </source>
</evidence>
<evidence type="ECO:0000256" key="4">
    <source>
        <dbReference type="ARBA" id="ARBA00022692"/>
    </source>
</evidence>
<evidence type="ECO:0000256" key="2">
    <source>
        <dbReference type="ARBA" id="ARBA00006375"/>
    </source>
</evidence>
<protein>
    <recommendedName>
        <fullName evidence="14">Mitochondrial carrier domain-containing protein</fullName>
    </recommendedName>
</protein>
<dbReference type="InterPro" id="IPR018108">
    <property type="entry name" value="MCP_transmembrane"/>
</dbReference>
<dbReference type="InterPro" id="IPR023395">
    <property type="entry name" value="MCP_dom_sf"/>
</dbReference>
<dbReference type="InterPro" id="IPR045315">
    <property type="entry name" value="Mtm1-like"/>
</dbReference>
<keyword evidence="4 10" id="KW-0812">Transmembrane</keyword>
<dbReference type="EMBL" id="RBNJ01017123">
    <property type="protein sequence ID" value="RUS24148.1"/>
    <property type="molecule type" value="Genomic_DNA"/>
</dbReference>
<dbReference type="PROSITE" id="PS50920">
    <property type="entry name" value="SOLCAR"/>
    <property type="match status" value="1"/>
</dbReference>
<keyword evidence="6" id="KW-0999">Mitochondrion inner membrane</keyword>
<dbReference type="Gene3D" id="1.50.40.10">
    <property type="entry name" value="Mitochondrial carrier domain"/>
    <property type="match status" value="1"/>
</dbReference>
<dbReference type="GO" id="GO:1990542">
    <property type="term" value="P:mitochondrial transmembrane transport"/>
    <property type="evidence" value="ECO:0007669"/>
    <property type="project" value="InterPro"/>
</dbReference>
<keyword evidence="5" id="KW-0677">Repeat</keyword>
<evidence type="ECO:0000313" key="12">
    <source>
        <dbReference type="EMBL" id="RUS24148.1"/>
    </source>
</evidence>
<evidence type="ECO:0000256" key="3">
    <source>
        <dbReference type="ARBA" id="ARBA00022448"/>
    </source>
</evidence>
<feature type="repeat" description="Solcar" evidence="10">
    <location>
        <begin position="1"/>
        <end position="50"/>
    </location>
</feature>
<evidence type="ECO:0000256" key="1">
    <source>
        <dbReference type="ARBA" id="ARBA00004448"/>
    </source>
</evidence>
<evidence type="ECO:0000256" key="5">
    <source>
        <dbReference type="ARBA" id="ARBA00022737"/>
    </source>
</evidence>
<accession>A0A433Q317</accession>
<evidence type="ECO:0008006" key="14">
    <source>
        <dbReference type="Google" id="ProtNLM"/>
    </source>
</evidence>
<keyword evidence="7" id="KW-1133">Transmembrane helix</keyword>
<name>A0A433Q317_9FUNG</name>
<dbReference type="PANTHER" id="PTHR45760:SF2">
    <property type="entry name" value="FI19922P1-RELATED"/>
    <property type="match status" value="1"/>
</dbReference>
<evidence type="ECO:0000256" key="6">
    <source>
        <dbReference type="ARBA" id="ARBA00022792"/>
    </source>
</evidence>
<dbReference type="PANTHER" id="PTHR45760">
    <property type="entry name" value="FI19922P1-RELATED"/>
    <property type="match status" value="1"/>
</dbReference>
<gene>
    <name evidence="12" type="ORF">BC938DRAFT_474033</name>
</gene>
<evidence type="ECO:0000256" key="11">
    <source>
        <dbReference type="RuleBase" id="RU000488"/>
    </source>
</evidence>
<evidence type="ECO:0000256" key="7">
    <source>
        <dbReference type="ARBA" id="ARBA00022989"/>
    </source>
</evidence>
<sequence>MKNVQMAKLMRQIVREEGYQGLFRGLVPRVAKVAPACAIMISSYEVGKAFFAGRATQIEEAQALKEMAGAELV</sequence>
<dbReference type="Proteomes" id="UP000274822">
    <property type="component" value="Unassembled WGS sequence"/>
</dbReference>
<evidence type="ECO:0000256" key="10">
    <source>
        <dbReference type="PROSITE-ProRule" id="PRU00282"/>
    </source>
</evidence>
<dbReference type="Pfam" id="PF00153">
    <property type="entry name" value="Mito_carr"/>
    <property type="match status" value="1"/>
</dbReference>
<reference evidence="12 13" key="1">
    <citation type="journal article" date="2018" name="New Phytol.">
        <title>Phylogenomics of Endogonaceae and evolution of mycorrhizas within Mucoromycota.</title>
        <authorList>
            <person name="Chang Y."/>
            <person name="Desiro A."/>
            <person name="Na H."/>
            <person name="Sandor L."/>
            <person name="Lipzen A."/>
            <person name="Clum A."/>
            <person name="Barry K."/>
            <person name="Grigoriev I.V."/>
            <person name="Martin F.M."/>
            <person name="Stajich J.E."/>
            <person name="Smith M.E."/>
            <person name="Bonito G."/>
            <person name="Spatafora J.W."/>
        </authorList>
    </citation>
    <scope>NUCLEOTIDE SEQUENCE [LARGE SCALE GENOMIC DNA]</scope>
    <source>
        <strain evidence="12 13">AD002</strain>
    </source>
</reference>
<organism evidence="12 13">
    <name type="scientific">Jimgerdemannia flammicorona</name>
    <dbReference type="NCBI Taxonomy" id="994334"/>
    <lineage>
        <taxon>Eukaryota</taxon>
        <taxon>Fungi</taxon>
        <taxon>Fungi incertae sedis</taxon>
        <taxon>Mucoromycota</taxon>
        <taxon>Mucoromycotina</taxon>
        <taxon>Endogonomycetes</taxon>
        <taxon>Endogonales</taxon>
        <taxon>Endogonaceae</taxon>
        <taxon>Jimgerdemannia</taxon>
    </lineage>
</organism>
<dbReference type="AlphaFoldDB" id="A0A433Q317"/>
<comment type="caution">
    <text evidence="12">The sequence shown here is derived from an EMBL/GenBank/DDBJ whole genome shotgun (WGS) entry which is preliminary data.</text>
</comment>
<evidence type="ECO:0000256" key="8">
    <source>
        <dbReference type="ARBA" id="ARBA00023128"/>
    </source>
</evidence>
<keyword evidence="13" id="KW-1185">Reference proteome</keyword>